<gene>
    <name evidence="1" type="ORF">ACFPQ3_06790</name>
</gene>
<protein>
    <submittedName>
        <fullName evidence="1">DUF1836 domain-containing protein</fullName>
    </submittedName>
</protein>
<dbReference type="EMBL" id="JBHSOJ010000016">
    <property type="protein sequence ID" value="MFC5631288.1"/>
    <property type="molecule type" value="Genomic_DNA"/>
</dbReference>
<dbReference type="PANTHER" id="PTHR40056">
    <property type="entry name" value="HYPOTHETICAL CYTOSOLIC PROTEIN"/>
    <property type="match status" value="1"/>
</dbReference>
<accession>A0ABW0UCK1</accession>
<dbReference type="InterPro" id="IPR014975">
    <property type="entry name" value="DUF1836"/>
</dbReference>
<dbReference type="PANTHER" id="PTHR40056:SF1">
    <property type="entry name" value="DUF1836 DOMAIN-CONTAINING PROTEIN"/>
    <property type="match status" value="1"/>
</dbReference>
<organism evidence="1 2">
    <name type="scientific">Streptococcus caledonicus</name>
    <dbReference type="NCBI Taxonomy" id="2614158"/>
    <lineage>
        <taxon>Bacteria</taxon>
        <taxon>Bacillati</taxon>
        <taxon>Bacillota</taxon>
        <taxon>Bacilli</taxon>
        <taxon>Lactobacillales</taxon>
        <taxon>Streptococcaceae</taxon>
        <taxon>Streptococcus</taxon>
    </lineage>
</organism>
<name>A0ABW0UCK1_9STRE</name>
<sequence>MMTKIPYWHELPNLDLYLDQVLLMVNELTQVKTSLTDKGLTASMVNNYVKHGYVDKPIKKKYQKKQLARLIAITFLKNVFSIQEISQALNLLQQTYSSQEMYDDFASCMNEADRDVPEVIKTACDALKLYYKARLLTLEMEGQNND</sequence>
<dbReference type="RefSeq" id="WP_380433856.1">
    <property type="nucleotide sequence ID" value="NZ_JBHSOJ010000016.1"/>
</dbReference>
<dbReference type="Proteomes" id="UP001596110">
    <property type="component" value="Unassembled WGS sequence"/>
</dbReference>
<evidence type="ECO:0000313" key="2">
    <source>
        <dbReference type="Proteomes" id="UP001596110"/>
    </source>
</evidence>
<keyword evidence="2" id="KW-1185">Reference proteome</keyword>
<reference evidence="2" key="1">
    <citation type="journal article" date="2019" name="Int. J. Syst. Evol. Microbiol.">
        <title>The Global Catalogue of Microorganisms (GCM) 10K type strain sequencing project: providing services to taxonomists for standard genome sequencing and annotation.</title>
        <authorList>
            <consortium name="The Broad Institute Genomics Platform"/>
            <consortium name="The Broad Institute Genome Sequencing Center for Infectious Disease"/>
            <person name="Wu L."/>
            <person name="Ma J."/>
        </authorList>
    </citation>
    <scope>NUCLEOTIDE SEQUENCE [LARGE SCALE GENOMIC DNA]</scope>
    <source>
        <strain evidence="2">DT43</strain>
    </source>
</reference>
<comment type="caution">
    <text evidence="1">The sequence shown here is derived from an EMBL/GenBank/DDBJ whole genome shotgun (WGS) entry which is preliminary data.</text>
</comment>
<evidence type="ECO:0000313" key="1">
    <source>
        <dbReference type="EMBL" id="MFC5631288.1"/>
    </source>
</evidence>
<dbReference type="Pfam" id="PF08876">
    <property type="entry name" value="DUF1836"/>
    <property type="match status" value="1"/>
</dbReference>
<proteinExistence type="predicted"/>